<dbReference type="EMBL" id="BMRG01000009">
    <property type="protein sequence ID" value="GGP66390.1"/>
    <property type="molecule type" value="Genomic_DNA"/>
</dbReference>
<dbReference type="SUPFAM" id="SSF51230">
    <property type="entry name" value="Single hybrid motif"/>
    <property type="match status" value="1"/>
</dbReference>
<dbReference type="CDD" id="cd06850">
    <property type="entry name" value="biotinyl_domain"/>
    <property type="match status" value="1"/>
</dbReference>
<reference evidence="2" key="1">
    <citation type="journal article" date="2014" name="Int. J. Syst. Evol. Microbiol.">
        <title>Complete genome sequence of Corynebacterium casei LMG S-19264T (=DSM 44701T), isolated from a smear-ripened cheese.</title>
        <authorList>
            <consortium name="US DOE Joint Genome Institute (JGI-PGF)"/>
            <person name="Walter F."/>
            <person name="Albersmeier A."/>
            <person name="Kalinowski J."/>
            <person name="Ruckert C."/>
        </authorList>
    </citation>
    <scope>NUCLEOTIDE SEQUENCE</scope>
    <source>
        <strain evidence="2">JCM 3313</strain>
    </source>
</reference>
<reference evidence="2" key="2">
    <citation type="submission" date="2020-09" db="EMBL/GenBank/DDBJ databases">
        <authorList>
            <person name="Sun Q."/>
            <person name="Ohkuma M."/>
        </authorList>
    </citation>
    <scope>NUCLEOTIDE SEQUENCE</scope>
    <source>
        <strain evidence="2">JCM 3313</strain>
    </source>
</reference>
<dbReference type="Gene3D" id="2.40.50.100">
    <property type="match status" value="1"/>
</dbReference>
<comment type="caution">
    <text evidence="2">The sequence shown here is derived from an EMBL/GenBank/DDBJ whole genome shotgun (WGS) entry which is preliminary data.</text>
</comment>
<organism evidence="2 3">
    <name type="scientific">Saccharothrix coeruleofusca</name>
    <dbReference type="NCBI Taxonomy" id="33919"/>
    <lineage>
        <taxon>Bacteria</taxon>
        <taxon>Bacillati</taxon>
        <taxon>Actinomycetota</taxon>
        <taxon>Actinomycetes</taxon>
        <taxon>Pseudonocardiales</taxon>
        <taxon>Pseudonocardiaceae</taxon>
        <taxon>Saccharothrix</taxon>
    </lineage>
</organism>
<name>A0A918APR5_9PSEU</name>
<dbReference type="AlphaFoldDB" id="A0A918APR5"/>
<evidence type="ECO:0000313" key="3">
    <source>
        <dbReference type="Proteomes" id="UP000639606"/>
    </source>
</evidence>
<dbReference type="Proteomes" id="UP000639606">
    <property type="component" value="Unassembled WGS sequence"/>
</dbReference>
<dbReference type="InterPro" id="IPR000089">
    <property type="entry name" value="Biotin_lipoyl"/>
</dbReference>
<keyword evidence="3" id="KW-1185">Reference proteome</keyword>
<evidence type="ECO:0000313" key="2">
    <source>
        <dbReference type="EMBL" id="GGP66390.1"/>
    </source>
</evidence>
<evidence type="ECO:0000259" key="1">
    <source>
        <dbReference type="Pfam" id="PF00364"/>
    </source>
</evidence>
<dbReference type="Pfam" id="PF00364">
    <property type="entry name" value="Biotin_lipoyl"/>
    <property type="match status" value="1"/>
</dbReference>
<proteinExistence type="predicted"/>
<dbReference type="InterPro" id="IPR011053">
    <property type="entry name" value="Single_hybrid_motif"/>
</dbReference>
<sequence>MGIVEAMKLMNRVEAGEPGRVVRVLAEDGEAVEYGQPLFLLAPSQPR</sequence>
<protein>
    <recommendedName>
        <fullName evidence="1">Lipoyl-binding domain-containing protein</fullName>
    </recommendedName>
</protein>
<accession>A0A918APR5</accession>
<feature type="domain" description="Lipoyl-binding" evidence="1">
    <location>
        <begin position="3"/>
        <end position="40"/>
    </location>
</feature>
<gene>
    <name evidence="2" type="ORF">GCM10010185_43850</name>
</gene>